<dbReference type="STRING" id="245187.SAMN04488003_12139"/>
<reference evidence="1 2" key="1">
    <citation type="submission" date="2016-10" db="EMBL/GenBank/DDBJ databases">
        <authorList>
            <person name="de Groot N.N."/>
        </authorList>
    </citation>
    <scope>NUCLEOTIDE SEQUENCE [LARGE SCALE GENOMIC DNA]</scope>
    <source>
        <strain evidence="1 2">DSM 16213</strain>
    </source>
</reference>
<accession>A0A1H8HKU1</accession>
<gene>
    <name evidence="1" type="ORF">SAMN04488003_12139</name>
</gene>
<evidence type="ECO:0000313" key="2">
    <source>
        <dbReference type="Proteomes" id="UP000199585"/>
    </source>
</evidence>
<dbReference type="EMBL" id="FOCI01000021">
    <property type="protein sequence ID" value="SEN56726.1"/>
    <property type="molecule type" value="Genomic_DNA"/>
</dbReference>
<dbReference type="Proteomes" id="UP000199585">
    <property type="component" value="Unassembled WGS sequence"/>
</dbReference>
<protein>
    <submittedName>
        <fullName evidence="1">Phage DNA packaging protein, Nu1 subunit of terminase</fullName>
    </submittedName>
</protein>
<sequence length="166" mass="18266">MRIMSELPGLGGDKPVHRIGGSDLCDLFGITPGMLTALGKRDIVVRLGHDAYDLEESARRYIASLRETASGRGGEEQVLNLTSERARLAREQADAQALKNAVLRGEYVPASEVERAWADTLRALRSRLLAVPSRLRQSMQHLTTSDVTMIDRELRDALQELGNADA</sequence>
<name>A0A1H8HKU1_9RHOB</name>
<evidence type="ECO:0000313" key="1">
    <source>
        <dbReference type="EMBL" id="SEN56726.1"/>
    </source>
</evidence>
<dbReference type="OrthoDB" id="7867235at2"/>
<proteinExistence type="predicted"/>
<organism evidence="1 2">
    <name type="scientific">Loktanella fryxellensis</name>
    <dbReference type="NCBI Taxonomy" id="245187"/>
    <lineage>
        <taxon>Bacteria</taxon>
        <taxon>Pseudomonadati</taxon>
        <taxon>Pseudomonadota</taxon>
        <taxon>Alphaproteobacteria</taxon>
        <taxon>Rhodobacterales</taxon>
        <taxon>Roseobacteraceae</taxon>
        <taxon>Loktanella</taxon>
    </lineage>
</organism>
<dbReference type="AlphaFoldDB" id="A0A1H8HKU1"/>
<keyword evidence="2" id="KW-1185">Reference proteome</keyword>